<proteinExistence type="predicted"/>
<organism evidence="1 2">
    <name type="scientific">Halomonas binhaiensis</name>
    <dbReference type="NCBI Taxonomy" id="2562282"/>
    <lineage>
        <taxon>Bacteria</taxon>
        <taxon>Pseudomonadati</taxon>
        <taxon>Pseudomonadota</taxon>
        <taxon>Gammaproteobacteria</taxon>
        <taxon>Oceanospirillales</taxon>
        <taxon>Halomonadaceae</taxon>
        <taxon>Halomonas</taxon>
    </lineage>
</organism>
<dbReference type="Proteomes" id="UP000324285">
    <property type="component" value="Chromosome"/>
</dbReference>
<reference evidence="1" key="1">
    <citation type="submission" date="2021-02" db="EMBL/GenBank/DDBJ databases">
        <title>Strain Y2R2, a novel species of the genus Halomonas.</title>
        <authorList>
            <person name="Huang H."/>
        </authorList>
    </citation>
    <scope>NUCLEOTIDE SEQUENCE</scope>
    <source>
        <strain evidence="1">Y2R2</strain>
    </source>
</reference>
<accession>A0A5C1NK54</accession>
<protein>
    <submittedName>
        <fullName evidence="1">Uncharacterized protein</fullName>
    </submittedName>
</protein>
<evidence type="ECO:0000313" key="2">
    <source>
        <dbReference type="Proteomes" id="UP000324285"/>
    </source>
</evidence>
<dbReference type="EMBL" id="CP038437">
    <property type="protein sequence ID" value="QEM82515.1"/>
    <property type="molecule type" value="Genomic_DNA"/>
</dbReference>
<dbReference type="OrthoDB" id="1492478at2"/>
<evidence type="ECO:0000313" key="1">
    <source>
        <dbReference type="EMBL" id="QEM82515.1"/>
    </source>
</evidence>
<dbReference type="AlphaFoldDB" id="A0A5C1NK54"/>
<dbReference type="RefSeq" id="WP_149285639.1">
    <property type="nucleotide sequence ID" value="NZ_CP038437.2"/>
</dbReference>
<gene>
    <name evidence="1" type="ORF">E4T21_13880</name>
</gene>
<dbReference type="KEGG" id="hbh:E4T21_13880"/>
<name>A0A5C1NK54_9GAMM</name>
<sequence>MRHPNSEERIALHFSDGKESVYGIEQANEALKKVHIHISAVEIPEAAYSILEESKVRPTTDAEQKELVSLFYLDRRQLLEEIRLSGREPQMYRGGYLEITQKGMPPYPKVYDMRAMSPEMKHHALTRFSKLHNNVADDGTAIDEVMTMVSGGPFTHFFTIDDVVVRVDIAEIDTNGKAIRLSYSGLNPHAALMSPEHGLIFAFAHGPKEFDMQFEDSSISHPELMDTNPWVDYSLEVPKLIDKVV</sequence>
<keyword evidence="2" id="KW-1185">Reference proteome</keyword>